<evidence type="ECO:0000313" key="3">
    <source>
        <dbReference type="Proteomes" id="UP001159364"/>
    </source>
</evidence>
<feature type="compositionally biased region" description="Basic residues" evidence="1">
    <location>
        <begin position="383"/>
        <end position="392"/>
    </location>
</feature>
<dbReference type="SUPFAM" id="SSF56808">
    <property type="entry name" value="Ribosomal protein L1"/>
    <property type="match status" value="1"/>
</dbReference>
<keyword evidence="3" id="KW-1185">Reference proteome</keyword>
<dbReference type="InterPro" id="IPR016095">
    <property type="entry name" value="Ribosomal_uL1_3-a/b-sand"/>
</dbReference>
<evidence type="ECO:0000256" key="1">
    <source>
        <dbReference type="SAM" id="MobiDB-lite"/>
    </source>
</evidence>
<dbReference type="InterPro" id="IPR023674">
    <property type="entry name" value="Ribosomal_uL1-like"/>
</dbReference>
<name>A0AAV8ST75_9ROSI</name>
<evidence type="ECO:0008006" key="4">
    <source>
        <dbReference type="Google" id="ProtNLM"/>
    </source>
</evidence>
<dbReference type="EMBL" id="JAIWQS010000009">
    <property type="protein sequence ID" value="KAJ8755054.1"/>
    <property type="molecule type" value="Genomic_DNA"/>
</dbReference>
<evidence type="ECO:0000313" key="2">
    <source>
        <dbReference type="EMBL" id="KAJ8755054.1"/>
    </source>
</evidence>
<organism evidence="2 3">
    <name type="scientific">Erythroxylum novogranatense</name>
    <dbReference type="NCBI Taxonomy" id="1862640"/>
    <lineage>
        <taxon>Eukaryota</taxon>
        <taxon>Viridiplantae</taxon>
        <taxon>Streptophyta</taxon>
        <taxon>Embryophyta</taxon>
        <taxon>Tracheophyta</taxon>
        <taxon>Spermatophyta</taxon>
        <taxon>Magnoliopsida</taxon>
        <taxon>eudicotyledons</taxon>
        <taxon>Gunneridae</taxon>
        <taxon>Pentapetalae</taxon>
        <taxon>rosids</taxon>
        <taxon>fabids</taxon>
        <taxon>Malpighiales</taxon>
        <taxon>Erythroxylaceae</taxon>
        <taxon>Erythroxylum</taxon>
    </lineage>
</organism>
<feature type="compositionally biased region" description="Acidic residues" evidence="1">
    <location>
        <begin position="318"/>
        <end position="329"/>
    </location>
</feature>
<protein>
    <recommendedName>
        <fullName evidence="4">Ribosomal protein L1</fullName>
    </recommendedName>
</protein>
<dbReference type="AlphaFoldDB" id="A0AAV8ST75"/>
<feature type="region of interest" description="Disordered" evidence="1">
    <location>
        <begin position="312"/>
        <end position="392"/>
    </location>
</feature>
<dbReference type="CDD" id="cd00403">
    <property type="entry name" value="Ribosomal_L1"/>
    <property type="match status" value="1"/>
</dbReference>
<dbReference type="GO" id="GO:0003723">
    <property type="term" value="F:RNA binding"/>
    <property type="evidence" value="ECO:0007669"/>
    <property type="project" value="InterPro"/>
</dbReference>
<dbReference type="PANTHER" id="PTHR23105">
    <property type="entry name" value="RIBOSOMAL PROTEIN L7AE FAMILY MEMBER"/>
    <property type="match status" value="1"/>
</dbReference>
<dbReference type="InterPro" id="IPR050257">
    <property type="entry name" value="eL8/uL1-like"/>
</dbReference>
<proteinExistence type="predicted"/>
<sequence length="392" mass="44443">MDTTSPPSGVSPTLIQKAVDSLLKWRAAKSKSQKPQLLELDEFVYLLLTLKKIPQKPFSRKSAHKIPLLHPLFGLNDNPELCLIIDDRPKAGLNKDAAKKKIDSDGIPISKIIKLSKLKTDYRPFEAKRKLCDSYDMFLADKRVIPLLPKLLGKHFEKKKKIPVGIDLKHKNWKEQIENACGSALLCVRNGTSCSVKVGKLSMDRESIVSNVGAAINGIAEIAPRKWGGIRSFHLKLFESLALPLYQAVPDLKLRIETNKEEKEVDKTEVQEEKVGKKKRGRIHEVRYMDNTANLIHKLDEEKLEAANNNNINHDSYDEALDDDHDDNGENNNDKTEGKKRKKGGRVKDEKKEKKVARLKSQEGTKSEKQKANVKNEDILKEKKQKRVGKLK</sequence>
<dbReference type="Proteomes" id="UP001159364">
    <property type="component" value="Linkage Group LG09"/>
</dbReference>
<dbReference type="Gene3D" id="3.40.50.790">
    <property type="match status" value="1"/>
</dbReference>
<dbReference type="Pfam" id="PF00687">
    <property type="entry name" value="Ribosomal_L1"/>
    <property type="match status" value="1"/>
</dbReference>
<dbReference type="FunFam" id="3.40.50.790:FF:000012">
    <property type="entry name" value="Ribosomal protein L1p/L10e family"/>
    <property type="match status" value="1"/>
</dbReference>
<gene>
    <name evidence="2" type="ORF">K2173_016579</name>
</gene>
<dbReference type="InterPro" id="IPR028364">
    <property type="entry name" value="Ribosomal_uL1/biogenesis"/>
</dbReference>
<comment type="caution">
    <text evidence="2">The sequence shown here is derived from an EMBL/GenBank/DDBJ whole genome shotgun (WGS) entry which is preliminary data.</text>
</comment>
<accession>A0AAV8ST75</accession>
<reference evidence="2 3" key="1">
    <citation type="submission" date="2021-09" db="EMBL/GenBank/DDBJ databases">
        <title>Genomic insights and catalytic innovation underlie evolution of tropane alkaloids biosynthesis.</title>
        <authorList>
            <person name="Wang Y.-J."/>
            <person name="Tian T."/>
            <person name="Huang J.-P."/>
            <person name="Huang S.-X."/>
        </authorList>
    </citation>
    <scope>NUCLEOTIDE SEQUENCE [LARGE SCALE GENOMIC DNA]</scope>
    <source>
        <strain evidence="2">KIB-2018</strain>
        <tissue evidence="2">Leaf</tissue>
    </source>
</reference>
<feature type="compositionally biased region" description="Basic and acidic residues" evidence="1">
    <location>
        <begin position="360"/>
        <end position="382"/>
    </location>
</feature>